<protein>
    <recommendedName>
        <fullName evidence="4">FAD/NAD(P)-binding domain-containing protein</fullName>
    </recommendedName>
</protein>
<sequence length="522" mass="58461">MPQTVKVAVVGSGLAGLTAAYLLKKPLHREDVDFEVHVFEKASSIGMDSASISVPVSGDQEWRVDVPMRSFQGGYYTQLIALYRSLGVDFRQKNFSYSFSDLSPGRKTRQRSITTSFIYNGASGRAGISKPSGFSASPLHKDATALLRHAWGTWTWLLYLGTTLQVVFCYLITIYHALPYWRPRNIPDLTFREWASRATPTNFIARLIRMDTAWQDYIEMMFIPLVSAVCTSPEDVVLDHPVEEILDYVWLTLGTNHYVVVNGVCDVVARLAADLHHIHLASPILSIKPDPRDPGCATISCSTDGELKEYEGFRHIVFATQASGAVPILSSYSQSLGSDRENRKQMIAKQIECLQSFSYRKSIVINHSDDTLLPDNAQDVRDLNLLNLLKDATLSSPLDSRPSLPKFPDLCVSPTHTMATHVLPRPKGHDSQIPRLFQTTNPIIPPKMDTILSVATLERAVVNTESKKALRLLCVAQKPKWYQCPYQAKTQLGELQGGRTGSDDSEAPSIWFLLGRWWKKEY</sequence>
<accession>A0A9W8K4E2</accession>
<dbReference type="InterPro" id="IPR050464">
    <property type="entry name" value="Zeta_carotene_desat/Oxidored"/>
</dbReference>
<dbReference type="Proteomes" id="UP001148786">
    <property type="component" value="Unassembled WGS sequence"/>
</dbReference>
<keyword evidence="1" id="KW-0472">Membrane</keyword>
<dbReference type="PANTHER" id="PTHR42923">
    <property type="entry name" value="PROTOPORPHYRINOGEN OXIDASE"/>
    <property type="match status" value="1"/>
</dbReference>
<keyword evidence="3" id="KW-1185">Reference proteome</keyword>
<dbReference type="Pfam" id="PF13450">
    <property type="entry name" value="NAD_binding_8"/>
    <property type="match status" value="1"/>
</dbReference>
<dbReference type="InterPro" id="IPR036188">
    <property type="entry name" value="FAD/NAD-bd_sf"/>
</dbReference>
<dbReference type="PANTHER" id="PTHR42923:SF17">
    <property type="entry name" value="AMINE OXIDASE DOMAIN-CONTAINING PROTEIN"/>
    <property type="match status" value="1"/>
</dbReference>
<dbReference type="SUPFAM" id="SSF51905">
    <property type="entry name" value="FAD/NAD(P)-binding domain"/>
    <property type="match status" value="1"/>
</dbReference>
<keyword evidence="1" id="KW-1133">Transmembrane helix</keyword>
<gene>
    <name evidence="2" type="ORF">NLJ89_g7017</name>
</gene>
<evidence type="ECO:0000313" key="2">
    <source>
        <dbReference type="EMBL" id="KAJ3506168.1"/>
    </source>
</evidence>
<proteinExistence type="predicted"/>
<dbReference type="GO" id="GO:0016491">
    <property type="term" value="F:oxidoreductase activity"/>
    <property type="evidence" value="ECO:0007669"/>
    <property type="project" value="TreeGrafter"/>
</dbReference>
<feature type="transmembrane region" description="Helical" evidence="1">
    <location>
        <begin position="156"/>
        <end position="178"/>
    </location>
</feature>
<dbReference type="EMBL" id="JANKHO010000797">
    <property type="protein sequence ID" value="KAJ3506168.1"/>
    <property type="molecule type" value="Genomic_DNA"/>
</dbReference>
<dbReference type="AlphaFoldDB" id="A0A9W8K4E2"/>
<name>A0A9W8K4E2_9AGAR</name>
<evidence type="ECO:0000313" key="3">
    <source>
        <dbReference type="Proteomes" id="UP001148786"/>
    </source>
</evidence>
<comment type="caution">
    <text evidence="2">The sequence shown here is derived from an EMBL/GenBank/DDBJ whole genome shotgun (WGS) entry which is preliminary data.</text>
</comment>
<reference evidence="2" key="1">
    <citation type="submission" date="2022-07" db="EMBL/GenBank/DDBJ databases">
        <title>Genome Sequence of Agrocybe chaxingu.</title>
        <authorList>
            <person name="Buettner E."/>
        </authorList>
    </citation>
    <scope>NUCLEOTIDE SEQUENCE</scope>
    <source>
        <strain evidence="2">MP-N11</strain>
    </source>
</reference>
<dbReference type="OrthoDB" id="1111734at2759"/>
<organism evidence="2 3">
    <name type="scientific">Agrocybe chaxingu</name>
    <dbReference type="NCBI Taxonomy" id="84603"/>
    <lineage>
        <taxon>Eukaryota</taxon>
        <taxon>Fungi</taxon>
        <taxon>Dikarya</taxon>
        <taxon>Basidiomycota</taxon>
        <taxon>Agaricomycotina</taxon>
        <taxon>Agaricomycetes</taxon>
        <taxon>Agaricomycetidae</taxon>
        <taxon>Agaricales</taxon>
        <taxon>Agaricineae</taxon>
        <taxon>Strophariaceae</taxon>
        <taxon>Agrocybe</taxon>
    </lineage>
</organism>
<evidence type="ECO:0008006" key="4">
    <source>
        <dbReference type="Google" id="ProtNLM"/>
    </source>
</evidence>
<evidence type="ECO:0000256" key="1">
    <source>
        <dbReference type="SAM" id="Phobius"/>
    </source>
</evidence>
<dbReference type="Gene3D" id="3.50.50.60">
    <property type="entry name" value="FAD/NAD(P)-binding domain"/>
    <property type="match status" value="1"/>
</dbReference>
<keyword evidence="1" id="KW-0812">Transmembrane</keyword>